<organism evidence="2 3">
    <name type="scientific">Rhizophagus irregularis</name>
    <dbReference type="NCBI Taxonomy" id="588596"/>
    <lineage>
        <taxon>Eukaryota</taxon>
        <taxon>Fungi</taxon>
        <taxon>Fungi incertae sedis</taxon>
        <taxon>Mucoromycota</taxon>
        <taxon>Glomeromycotina</taxon>
        <taxon>Glomeromycetes</taxon>
        <taxon>Glomerales</taxon>
        <taxon>Glomeraceae</taxon>
        <taxon>Rhizophagus</taxon>
    </lineage>
</organism>
<accession>A0A2I1H915</accession>
<keyword evidence="1" id="KW-0812">Transmembrane</keyword>
<reference evidence="2 3" key="1">
    <citation type="submission" date="2015-10" db="EMBL/GenBank/DDBJ databases">
        <title>Genome analyses suggest a sexual origin of heterokaryosis in a supposedly ancient asexual fungus.</title>
        <authorList>
            <person name="Ropars J."/>
            <person name="Sedzielewska K."/>
            <person name="Noel J."/>
            <person name="Charron P."/>
            <person name="Farinelli L."/>
            <person name="Marton T."/>
            <person name="Kruger M."/>
            <person name="Pelin A."/>
            <person name="Brachmann A."/>
            <person name="Corradi N."/>
        </authorList>
    </citation>
    <scope>NUCLEOTIDE SEQUENCE [LARGE SCALE GENOMIC DNA]</scope>
    <source>
        <strain evidence="2 3">A4</strain>
    </source>
</reference>
<keyword evidence="3" id="KW-1185">Reference proteome</keyword>
<dbReference type="AlphaFoldDB" id="A0A2I1H915"/>
<keyword evidence="1" id="KW-1133">Transmembrane helix</keyword>
<sequence>MDNRRGSDVYIRNWNKLKPRRYSSNTTRSSMRIRLLLYFLCVYCVSQLGSHSAMITYVMKKYNDLLTPTDYIRLSSQSCMPTIN</sequence>
<protein>
    <submittedName>
        <fullName evidence="2">Uncharacterized protein</fullName>
    </submittedName>
</protein>
<proteinExistence type="predicted"/>
<name>A0A2I1H915_9GLOM</name>
<evidence type="ECO:0000313" key="2">
    <source>
        <dbReference type="EMBL" id="PKY55354.1"/>
    </source>
</evidence>
<dbReference type="Proteomes" id="UP000234323">
    <property type="component" value="Unassembled WGS sequence"/>
</dbReference>
<evidence type="ECO:0000313" key="3">
    <source>
        <dbReference type="Proteomes" id="UP000234323"/>
    </source>
</evidence>
<dbReference type="EMBL" id="LLXI01001832">
    <property type="protein sequence ID" value="PKY55354.1"/>
    <property type="molecule type" value="Genomic_DNA"/>
</dbReference>
<keyword evidence="1" id="KW-0472">Membrane</keyword>
<comment type="caution">
    <text evidence="2">The sequence shown here is derived from an EMBL/GenBank/DDBJ whole genome shotgun (WGS) entry which is preliminary data.</text>
</comment>
<gene>
    <name evidence="2" type="ORF">RhiirA4_474738</name>
</gene>
<feature type="transmembrane region" description="Helical" evidence="1">
    <location>
        <begin position="35"/>
        <end position="59"/>
    </location>
</feature>
<evidence type="ECO:0000256" key="1">
    <source>
        <dbReference type="SAM" id="Phobius"/>
    </source>
</evidence>